<keyword evidence="1" id="KW-0472">Membrane</keyword>
<keyword evidence="4" id="KW-1185">Reference proteome</keyword>
<evidence type="ECO:0000313" key="4">
    <source>
        <dbReference type="Proteomes" id="UP001157186"/>
    </source>
</evidence>
<keyword evidence="1" id="KW-0812">Transmembrane</keyword>
<dbReference type="RefSeq" id="WP_284246355.1">
    <property type="nucleotide sequence ID" value="NZ_BSST01000001.1"/>
</dbReference>
<dbReference type="PANTHER" id="PTHR38033:SF1">
    <property type="entry name" value="DOTU FAMILY TYPE IV_VI SECRETION SYSTEM PROTEIN"/>
    <property type="match status" value="1"/>
</dbReference>
<feature type="transmembrane region" description="Helical" evidence="1">
    <location>
        <begin position="219"/>
        <end position="238"/>
    </location>
</feature>
<comment type="caution">
    <text evidence="3">The sequence shown here is derived from an EMBL/GenBank/DDBJ whole genome shotgun (WGS) entry which is preliminary data.</text>
</comment>
<dbReference type="InterPro" id="IPR017732">
    <property type="entry name" value="T4/T6SS_DotU"/>
</dbReference>
<name>A0ABQ6GYG7_9GAMM</name>
<reference evidence="3 4" key="1">
    <citation type="submission" date="2023-03" db="EMBL/GenBank/DDBJ databases">
        <title>Draft genome sequence of Thalassotalea insulae KCTC 62186T.</title>
        <authorList>
            <person name="Sawabe T."/>
        </authorList>
    </citation>
    <scope>NUCLEOTIDE SEQUENCE [LARGE SCALE GENOMIC DNA]</scope>
    <source>
        <strain evidence="3 4">KCTC 62186</strain>
    </source>
</reference>
<accession>A0ABQ6GYG7</accession>
<evidence type="ECO:0000313" key="3">
    <source>
        <dbReference type="EMBL" id="GLX80374.1"/>
    </source>
</evidence>
<dbReference type="Proteomes" id="UP001157186">
    <property type="component" value="Unassembled WGS sequence"/>
</dbReference>
<dbReference type="InterPro" id="IPR038522">
    <property type="entry name" value="T4/T6SS_DotU_sf"/>
</dbReference>
<dbReference type="Pfam" id="PF09850">
    <property type="entry name" value="DotU"/>
    <property type="match status" value="1"/>
</dbReference>
<sequence length="248" mass="28667">MSVAAFNLVNLMNEFYQKIATIKKWIAQDRLALEAKIILRLQEAPNDNEIATAINLILSQWIAQKRLYWKDNRLTDRQLELLDKACFAMCALADELFLLQIDWPGSEQWNEALLEDHFFQSCSAGGTFYRDVDDLLADGTYDEMEMQLAAVYLMTLRLGFAGKFHDNQEELTKYRRKLFNIVAQNQPSAREIIHQEAYEHCLVSLQEQRLAPISNWHRGAVYGLALYIIIGIIAWLALNHGVDKWISI</sequence>
<organism evidence="3 4">
    <name type="scientific">Thalassotalea insulae</name>
    <dbReference type="NCBI Taxonomy" id="2056778"/>
    <lineage>
        <taxon>Bacteria</taxon>
        <taxon>Pseudomonadati</taxon>
        <taxon>Pseudomonadota</taxon>
        <taxon>Gammaproteobacteria</taxon>
        <taxon>Alteromonadales</taxon>
        <taxon>Colwelliaceae</taxon>
        <taxon>Thalassotalea</taxon>
    </lineage>
</organism>
<evidence type="ECO:0000256" key="1">
    <source>
        <dbReference type="SAM" id="Phobius"/>
    </source>
</evidence>
<keyword evidence="1" id="KW-1133">Transmembrane helix</keyword>
<dbReference type="EMBL" id="BSST01000001">
    <property type="protein sequence ID" value="GLX80374.1"/>
    <property type="molecule type" value="Genomic_DNA"/>
</dbReference>
<protein>
    <recommendedName>
        <fullName evidence="2">Type IV / VI secretion system DotU domain-containing protein</fullName>
    </recommendedName>
</protein>
<dbReference type="PANTHER" id="PTHR38033">
    <property type="entry name" value="MEMBRANE PROTEIN-RELATED"/>
    <property type="match status" value="1"/>
</dbReference>
<gene>
    <name evidence="3" type="ORF">tinsulaeT_37140</name>
</gene>
<feature type="domain" description="Type IV / VI secretion system DotU" evidence="2">
    <location>
        <begin position="80"/>
        <end position="235"/>
    </location>
</feature>
<dbReference type="Gene3D" id="1.25.40.590">
    <property type="entry name" value="Type IV / VI secretion system, DotU"/>
    <property type="match status" value="1"/>
</dbReference>
<evidence type="ECO:0000259" key="2">
    <source>
        <dbReference type="Pfam" id="PF09850"/>
    </source>
</evidence>
<proteinExistence type="predicted"/>